<proteinExistence type="predicted"/>
<protein>
    <recommendedName>
        <fullName evidence="3">Translin-associated factor X-interacting protein 1 N-terminal domain-containing protein</fullName>
    </recommendedName>
</protein>
<keyword evidence="1 2" id="KW-0175">Coiled coil</keyword>
<evidence type="ECO:0000259" key="3">
    <source>
        <dbReference type="Pfam" id="PF15739"/>
    </source>
</evidence>
<feature type="coiled-coil region" evidence="2">
    <location>
        <begin position="388"/>
        <end position="422"/>
    </location>
</feature>
<dbReference type="Proteomes" id="UP001187315">
    <property type="component" value="Unassembled WGS sequence"/>
</dbReference>
<dbReference type="EMBL" id="JAVHJS010000007">
    <property type="protein sequence ID" value="KAK2853020.1"/>
    <property type="molecule type" value="Genomic_DNA"/>
</dbReference>
<keyword evidence="5" id="KW-1185">Reference proteome</keyword>
<dbReference type="PANTHER" id="PTHR34916:SF1">
    <property type="entry name" value="GI:13385330"/>
    <property type="match status" value="1"/>
</dbReference>
<feature type="coiled-coil region" evidence="2">
    <location>
        <begin position="277"/>
        <end position="304"/>
    </location>
</feature>
<name>A0AA88SY40_TACVA</name>
<dbReference type="InterPro" id="IPR032755">
    <property type="entry name" value="TSNAXIP1_N"/>
</dbReference>
<dbReference type="PANTHER" id="PTHR34916">
    <property type="entry name" value="GI:13385330"/>
    <property type="match status" value="1"/>
</dbReference>
<dbReference type="Pfam" id="PF15739">
    <property type="entry name" value="TSNAXIP1_N"/>
    <property type="match status" value="1"/>
</dbReference>
<comment type="caution">
    <text evidence="4">The sequence shown here is derived from an EMBL/GenBank/DDBJ whole genome shotgun (WGS) entry which is preliminary data.</text>
</comment>
<gene>
    <name evidence="4" type="ORF">Q7C36_008221</name>
</gene>
<evidence type="ECO:0000313" key="4">
    <source>
        <dbReference type="EMBL" id="KAK2853020.1"/>
    </source>
</evidence>
<evidence type="ECO:0000256" key="1">
    <source>
        <dbReference type="ARBA" id="ARBA00023054"/>
    </source>
</evidence>
<evidence type="ECO:0000256" key="2">
    <source>
        <dbReference type="SAM" id="Coils"/>
    </source>
</evidence>
<dbReference type="AlphaFoldDB" id="A0AA88SY40"/>
<organism evidence="4 5">
    <name type="scientific">Tachysurus vachellii</name>
    <name type="common">Darkbarbel catfish</name>
    <name type="synonym">Pelteobagrus vachellii</name>
    <dbReference type="NCBI Taxonomy" id="175792"/>
    <lineage>
        <taxon>Eukaryota</taxon>
        <taxon>Metazoa</taxon>
        <taxon>Chordata</taxon>
        <taxon>Craniata</taxon>
        <taxon>Vertebrata</taxon>
        <taxon>Euteleostomi</taxon>
        <taxon>Actinopterygii</taxon>
        <taxon>Neopterygii</taxon>
        <taxon>Teleostei</taxon>
        <taxon>Ostariophysi</taxon>
        <taxon>Siluriformes</taxon>
        <taxon>Bagridae</taxon>
        <taxon>Tachysurus</taxon>
    </lineage>
</organism>
<sequence>MSVSGSQTLRRSDMQRQLKEVLHSVEKAHKADIQTYCSGHLGPNKLVHRSLNCRPRKAILSKPKCKDVGLSRVRERSQMEANVEETSDALHSLTIGTMLHIPRIQERPECPSEESLTGVQDMTELAKLRKAIQENSCTVSDMMEQDSLRFTHSHKAGLARRDQQHRRLHTDMRVLRIKAVTTRKCLSGIEAAKRHERRLQQVLRKLPASGGPCRKRLAVFSDVFNDVCDGSPAFGSLLREIKTEYDLYLKSLLFSQSLLWDKSASTSFGVSTEATELKKVASQVLSLEQEARRALEENDRVRIECEDALVDQKGNESYEPVGQCDEVVFSGVNPCALSSVSQVEAKRQQVWKVWAEVQMLQKDIRETMVSTVTTSALENCIRDSEDEILNLAASNVLLQRTIKDLEQNISAILRKAKVSEETTVQVWEEIWTTLNGHD</sequence>
<evidence type="ECO:0000313" key="5">
    <source>
        <dbReference type="Proteomes" id="UP001187315"/>
    </source>
</evidence>
<accession>A0AA88SY40</accession>
<feature type="domain" description="Translin-associated factor X-interacting protein 1 N-terminal" evidence="3">
    <location>
        <begin position="196"/>
        <end position="302"/>
    </location>
</feature>
<reference evidence="4" key="1">
    <citation type="submission" date="2023-08" db="EMBL/GenBank/DDBJ databases">
        <title>Pelteobagrus vachellii genome.</title>
        <authorList>
            <person name="Liu H."/>
        </authorList>
    </citation>
    <scope>NUCLEOTIDE SEQUENCE</scope>
    <source>
        <strain evidence="4">PRFRI_2022a</strain>
        <tissue evidence="4">Muscle</tissue>
    </source>
</reference>